<feature type="domain" description="C2H2-type" evidence="2">
    <location>
        <begin position="258"/>
        <end position="286"/>
    </location>
</feature>
<evidence type="ECO:0000313" key="3">
    <source>
        <dbReference type="EMBL" id="KAK2547564.1"/>
    </source>
</evidence>
<keyword evidence="1" id="KW-0479">Metal-binding</keyword>
<dbReference type="AlphaFoldDB" id="A0AAD9URS9"/>
<dbReference type="PANTHER" id="PTHR46844:SF1">
    <property type="entry name" value="SLR5058 PROTEIN"/>
    <property type="match status" value="1"/>
</dbReference>
<organism evidence="3 4">
    <name type="scientific">Acropora cervicornis</name>
    <name type="common">Staghorn coral</name>
    <dbReference type="NCBI Taxonomy" id="6130"/>
    <lineage>
        <taxon>Eukaryota</taxon>
        <taxon>Metazoa</taxon>
        <taxon>Cnidaria</taxon>
        <taxon>Anthozoa</taxon>
        <taxon>Hexacorallia</taxon>
        <taxon>Scleractinia</taxon>
        <taxon>Astrocoeniina</taxon>
        <taxon>Acroporidae</taxon>
        <taxon>Acropora</taxon>
    </lineage>
</organism>
<dbReference type="GO" id="GO:0008270">
    <property type="term" value="F:zinc ion binding"/>
    <property type="evidence" value="ECO:0007669"/>
    <property type="project" value="UniProtKB-KW"/>
</dbReference>
<keyword evidence="1" id="KW-0862">Zinc</keyword>
<dbReference type="InterPro" id="IPR041249">
    <property type="entry name" value="HEPN_DZIP3"/>
</dbReference>
<evidence type="ECO:0000313" key="4">
    <source>
        <dbReference type="Proteomes" id="UP001249851"/>
    </source>
</evidence>
<gene>
    <name evidence="3" type="ORF">P5673_032434</name>
</gene>
<dbReference type="InterPro" id="IPR013087">
    <property type="entry name" value="Znf_C2H2_type"/>
</dbReference>
<dbReference type="Proteomes" id="UP001249851">
    <property type="component" value="Unassembled WGS sequence"/>
</dbReference>
<accession>A0AAD9URS9</accession>
<keyword evidence="4" id="KW-1185">Reference proteome</keyword>
<dbReference type="EMBL" id="JARQWQ010000178">
    <property type="protein sequence ID" value="KAK2547564.1"/>
    <property type="molecule type" value="Genomic_DNA"/>
</dbReference>
<evidence type="ECO:0000256" key="1">
    <source>
        <dbReference type="PROSITE-ProRule" id="PRU00042"/>
    </source>
</evidence>
<dbReference type="PROSITE" id="PS50157">
    <property type="entry name" value="ZINC_FINGER_C2H2_2"/>
    <property type="match status" value="1"/>
</dbReference>
<dbReference type="PANTHER" id="PTHR46844">
    <property type="entry name" value="SLR5058 PROTEIN"/>
    <property type="match status" value="1"/>
</dbReference>
<evidence type="ECO:0000259" key="2">
    <source>
        <dbReference type="PROSITE" id="PS50157"/>
    </source>
</evidence>
<reference evidence="3" key="2">
    <citation type="journal article" date="2023" name="Science">
        <title>Genomic signatures of disease resistance in endangered staghorn corals.</title>
        <authorList>
            <person name="Vollmer S.V."/>
            <person name="Selwyn J.D."/>
            <person name="Despard B.A."/>
            <person name="Roesel C.L."/>
        </authorList>
    </citation>
    <scope>NUCLEOTIDE SEQUENCE</scope>
    <source>
        <strain evidence="3">K2</strain>
    </source>
</reference>
<reference evidence="3" key="1">
    <citation type="journal article" date="2023" name="G3 (Bethesda)">
        <title>Whole genome assembly and annotation of the endangered Caribbean coral Acropora cervicornis.</title>
        <authorList>
            <person name="Selwyn J.D."/>
            <person name="Vollmer S.V."/>
        </authorList>
    </citation>
    <scope>NUCLEOTIDE SEQUENCE</scope>
    <source>
        <strain evidence="3">K2</strain>
    </source>
</reference>
<name>A0AAD9URS9_ACRCE</name>
<comment type="caution">
    <text evidence="3">The sequence shown here is derived from an EMBL/GenBank/DDBJ whole genome shotgun (WGS) entry which is preliminary data.</text>
</comment>
<sequence>MASGPAAFASSTRENTNYARLCRLLIDIGTETLRNIFNGIHSPAAASLHKILSSSSSHYSTLQCLKKRGVLNPTLWGKLSTSSSAEFDITLLMVLLRNVCGLSPPVSTGNWDELPPESDNSTEANIVRIKFFRNDVYAHASKASTNDATFNQLWKNISNAIIGLESGKNVTSCATAIGKVKTECMDPDTEAHFRDLLNDWKKYDDNTKEMLEELTEELCQLDLLLHDCPLNHSHLSPKEIKRKPLNRLLRSKAQKLEIVCEKCGKKYKTKGGYERHQATKHSERTSLHVPFSATVLDDIVKNVLQNLKENKTHSEVLRLELDSYTWQGLDENGQEYKHIQMLFEGYSKNGSVEKFYAKFYSTIAMNSVKYFTGLSRNAATLLAMKLADNMLVYCNKFSRGSTVKEVDHVFSDRDISCVQYLGGAQSAQEPCY</sequence>
<dbReference type="SMART" id="SM00355">
    <property type="entry name" value="ZnF_C2H2"/>
    <property type="match status" value="1"/>
</dbReference>
<keyword evidence="1" id="KW-0863">Zinc-finger</keyword>
<proteinExistence type="predicted"/>
<dbReference type="PROSITE" id="PS00028">
    <property type="entry name" value="ZINC_FINGER_C2H2_1"/>
    <property type="match status" value="1"/>
</dbReference>
<dbReference type="Pfam" id="PF18738">
    <property type="entry name" value="HEPN_DZIP3"/>
    <property type="match status" value="1"/>
</dbReference>
<protein>
    <recommendedName>
        <fullName evidence="2">C2H2-type domain-containing protein</fullName>
    </recommendedName>
</protein>